<evidence type="ECO:0000313" key="1">
    <source>
        <dbReference type="EMBL" id="KAJ5138582.1"/>
    </source>
</evidence>
<sequence length="95" mass="11223">MLNILSEYMEYRGYKYQRLDGTIPSAARRDEEEPVHIVKLTLPRPNYHVLRLDMHHMETLSPPQNLLLRPVLFIALSQICHPSPFEIQHLAPEHR</sequence>
<protein>
    <submittedName>
        <fullName evidence="1">Uncharacterized protein</fullName>
    </submittedName>
</protein>
<reference evidence="1" key="2">
    <citation type="journal article" date="2023" name="IMA Fungus">
        <title>Comparative genomic study of the Penicillium genus elucidates a diverse pangenome and 15 lateral gene transfer events.</title>
        <authorList>
            <person name="Petersen C."/>
            <person name="Sorensen T."/>
            <person name="Nielsen M.R."/>
            <person name="Sondergaard T.E."/>
            <person name="Sorensen J.L."/>
            <person name="Fitzpatrick D.A."/>
            <person name="Frisvad J.C."/>
            <person name="Nielsen K.L."/>
        </authorList>
    </citation>
    <scope>NUCLEOTIDE SEQUENCE</scope>
    <source>
        <strain evidence="1">IBT 22155</strain>
    </source>
</reference>
<dbReference type="AlphaFoldDB" id="A0A9W9L686"/>
<dbReference type="Proteomes" id="UP001149079">
    <property type="component" value="Unassembled WGS sequence"/>
</dbReference>
<organism evidence="1 2">
    <name type="scientific">Penicillium bovifimosum</name>
    <dbReference type="NCBI Taxonomy" id="126998"/>
    <lineage>
        <taxon>Eukaryota</taxon>
        <taxon>Fungi</taxon>
        <taxon>Dikarya</taxon>
        <taxon>Ascomycota</taxon>
        <taxon>Pezizomycotina</taxon>
        <taxon>Eurotiomycetes</taxon>
        <taxon>Eurotiomycetidae</taxon>
        <taxon>Eurotiales</taxon>
        <taxon>Aspergillaceae</taxon>
        <taxon>Penicillium</taxon>
    </lineage>
</organism>
<accession>A0A9W9L686</accession>
<keyword evidence="2" id="KW-1185">Reference proteome</keyword>
<dbReference type="Gene3D" id="3.40.50.300">
    <property type="entry name" value="P-loop containing nucleotide triphosphate hydrolases"/>
    <property type="match status" value="1"/>
</dbReference>
<proteinExistence type="predicted"/>
<comment type="caution">
    <text evidence="1">The sequence shown here is derived from an EMBL/GenBank/DDBJ whole genome shotgun (WGS) entry which is preliminary data.</text>
</comment>
<name>A0A9W9L686_9EURO</name>
<dbReference type="InterPro" id="IPR027417">
    <property type="entry name" value="P-loop_NTPase"/>
</dbReference>
<dbReference type="GeneID" id="81403344"/>
<gene>
    <name evidence="1" type="ORF">N7515_003430</name>
</gene>
<dbReference type="RefSeq" id="XP_056523231.1">
    <property type="nucleotide sequence ID" value="XM_056664174.1"/>
</dbReference>
<evidence type="ECO:0000313" key="2">
    <source>
        <dbReference type="Proteomes" id="UP001149079"/>
    </source>
</evidence>
<dbReference type="EMBL" id="JAPQKL010000003">
    <property type="protein sequence ID" value="KAJ5138582.1"/>
    <property type="molecule type" value="Genomic_DNA"/>
</dbReference>
<dbReference type="OrthoDB" id="448448at2759"/>
<reference evidence="1" key="1">
    <citation type="submission" date="2022-11" db="EMBL/GenBank/DDBJ databases">
        <authorList>
            <person name="Petersen C."/>
        </authorList>
    </citation>
    <scope>NUCLEOTIDE SEQUENCE</scope>
    <source>
        <strain evidence="1">IBT 22155</strain>
    </source>
</reference>